<evidence type="ECO:0000313" key="3">
    <source>
        <dbReference type="Proteomes" id="UP000009352"/>
    </source>
</evidence>
<proteinExistence type="predicted"/>
<feature type="transmembrane region" description="Helical" evidence="1">
    <location>
        <begin position="95"/>
        <end position="125"/>
    </location>
</feature>
<keyword evidence="1" id="KW-1133">Transmembrane helix</keyword>
<dbReference type="EMBL" id="AMQX01000008">
    <property type="protein sequence ID" value="EKS50521.1"/>
    <property type="molecule type" value="Genomic_DNA"/>
</dbReference>
<name>A0AB33XU51_LACRH</name>
<protein>
    <recommendedName>
        <fullName evidence="4">ABC-2 family transporter protein</fullName>
    </recommendedName>
</protein>
<evidence type="ECO:0000313" key="2">
    <source>
        <dbReference type="EMBL" id="EKS50521.1"/>
    </source>
</evidence>
<keyword evidence="1" id="KW-0812">Transmembrane</keyword>
<gene>
    <name evidence="2" type="ORF">LRHMDP3_1692</name>
</gene>
<accession>A0AB33XU51</accession>
<feature type="transmembrane region" description="Helical" evidence="1">
    <location>
        <begin position="53"/>
        <end position="74"/>
    </location>
</feature>
<reference evidence="2 3" key="1">
    <citation type="journal article" date="2013" name="Genome Announc.">
        <title>Draft Genome Sequence of Staphylococcus simulans UMC-CNS-990, Isolated from a Case of Chronic Bovine Mastitis.</title>
        <authorList>
            <person name="Calcutt M.J."/>
            <person name="Foecking M.F."/>
            <person name="Hsieh H.Y."/>
            <person name="Perry J."/>
            <person name="Stewart G.C."/>
            <person name="Middleton J.R."/>
        </authorList>
    </citation>
    <scope>NUCLEOTIDE SEQUENCE [LARGE SCALE GENOMIC DNA]</scope>
    <source>
        <strain evidence="2 3">LRHMDP3</strain>
    </source>
</reference>
<evidence type="ECO:0000256" key="1">
    <source>
        <dbReference type="SAM" id="Phobius"/>
    </source>
</evidence>
<sequence>MSFLWLRLPRKRLLLAMSVAFAISALQMIQVLGPIPPMDSPYTRWLSIDPFNFSPIIFFILLPLIASIPAASLLKEDADSGLLAKVKLCFSVQKVIRSYVGLAFLTGFILVALVLALNLLFYFMMLPNVRPDNLLNSNILLTNQNTLFVSLYYANPLLHALISILFASFWGGLFAVFVMVTSLWIKHVFVALSTGLIVQIAILMLNSLIMLPDLVSFSPADFLHEMAPNTNISLPVTGLATLMLLTYCLVFARIGVKRLVP</sequence>
<feature type="transmembrane region" description="Helical" evidence="1">
    <location>
        <begin position="232"/>
        <end position="256"/>
    </location>
</feature>
<feature type="transmembrane region" description="Helical" evidence="1">
    <location>
        <begin position="157"/>
        <end position="181"/>
    </location>
</feature>
<feature type="transmembrane region" description="Helical" evidence="1">
    <location>
        <begin position="12"/>
        <end position="33"/>
    </location>
</feature>
<comment type="caution">
    <text evidence="2">The sequence shown here is derived from an EMBL/GenBank/DDBJ whole genome shotgun (WGS) entry which is preliminary data.</text>
</comment>
<feature type="transmembrane region" description="Helical" evidence="1">
    <location>
        <begin position="188"/>
        <end position="212"/>
    </location>
</feature>
<dbReference type="AlphaFoldDB" id="A0AB33XU51"/>
<organism evidence="2 3">
    <name type="scientific">Lacticaseibacillus rhamnosus LRHMDP3</name>
    <dbReference type="NCBI Taxonomy" id="1203259"/>
    <lineage>
        <taxon>Bacteria</taxon>
        <taxon>Bacillati</taxon>
        <taxon>Bacillota</taxon>
        <taxon>Bacilli</taxon>
        <taxon>Lactobacillales</taxon>
        <taxon>Lactobacillaceae</taxon>
        <taxon>Lacticaseibacillus</taxon>
    </lineage>
</organism>
<keyword evidence="1" id="KW-0472">Membrane</keyword>
<dbReference type="Proteomes" id="UP000009352">
    <property type="component" value="Unassembled WGS sequence"/>
</dbReference>
<evidence type="ECO:0008006" key="4">
    <source>
        <dbReference type="Google" id="ProtNLM"/>
    </source>
</evidence>